<dbReference type="Pfam" id="PF07883">
    <property type="entry name" value="Cupin_2"/>
    <property type="match status" value="1"/>
</dbReference>
<dbReference type="InterPro" id="IPR051610">
    <property type="entry name" value="GPI/OXD"/>
</dbReference>
<dbReference type="PANTHER" id="PTHR35848:SF6">
    <property type="entry name" value="CUPIN TYPE-2 DOMAIN-CONTAINING PROTEIN"/>
    <property type="match status" value="1"/>
</dbReference>
<gene>
    <name evidence="3" type="ORF">C492_12829</name>
</gene>
<dbReference type="Gene3D" id="2.60.120.10">
    <property type="entry name" value="Jelly Rolls"/>
    <property type="match status" value="1"/>
</dbReference>
<sequence>MTNAINEADLEWTEYDRGSSRFRRKQLSSAAGADDIGCSLYELPPGERSWPYHYHTANEEALFVLNGEGMLRCERGEESIEPGDFVALPASEDGGHQVVNDGDRDLRYLMLSTMVEPDVTVYPEMDKFGVFVDSPPGGEEERSLHGYYRLEDAVDYWED</sequence>
<keyword evidence="4" id="KW-1185">Reference proteome</keyword>
<reference evidence="3 4" key="1">
    <citation type="journal article" date="2014" name="PLoS Genet.">
        <title>Phylogenetically driven sequencing of extremely halophilic archaea reveals strategies for static and dynamic osmo-response.</title>
        <authorList>
            <person name="Becker E.A."/>
            <person name="Seitzer P.M."/>
            <person name="Tritt A."/>
            <person name="Larsen D."/>
            <person name="Krusor M."/>
            <person name="Yao A.I."/>
            <person name="Wu D."/>
            <person name="Madern D."/>
            <person name="Eisen J.A."/>
            <person name="Darling A.E."/>
            <person name="Facciotti M.T."/>
        </authorList>
    </citation>
    <scope>NUCLEOTIDE SEQUENCE [LARGE SCALE GENOMIC DNA]</scope>
    <source>
        <strain evidence="3 4">DSM 18795</strain>
    </source>
</reference>
<accession>L9X8M8</accession>
<dbReference type="SUPFAM" id="SSF51182">
    <property type="entry name" value="RmlC-like cupins"/>
    <property type="match status" value="1"/>
</dbReference>
<evidence type="ECO:0000313" key="4">
    <source>
        <dbReference type="Proteomes" id="UP000011531"/>
    </source>
</evidence>
<evidence type="ECO:0000259" key="2">
    <source>
        <dbReference type="Pfam" id="PF07883"/>
    </source>
</evidence>
<dbReference type="CDD" id="cd02224">
    <property type="entry name" value="cupin_SPO2919-like"/>
    <property type="match status" value="1"/>
</dbReference>
<dbReference type="AlphaFoldDB" id="L9X8M8"/>
<dbReference type="GO" id="GO:0046872">
    <property type="term" value="F:metal ion binding"/>
    <property type="evidence" value="ECO:0007669"/>
    <property type="project" value="UniProtKB-KW"/>
</dbReference>
<dbReference type="InterPro" id="IPR013096">
    <property type="entry name" value="Cupin_2"/>
</dbReference>
<dbReference type="RefSeq" id="WP_008424029.1">
    <property type="nucleotide sequence ID" value="NZ_AOIA01000116.1"/>
</dbReference>
<dbReference type="PANTHER" id="PTHR35848">
    <property type="entry name" value="OXALATE-BINDING PROTEIN"/>
    <property type="match status" value="1"/>
</dbReference>
<dbReference type="Proteomes" id="UP000011531">
    <property type="component" value="Unassembled WGS sequence"/>
</dbReference>
<dbReference type="EMBL" id="AOIA01000116">
    <property type="protein sequence ID" value="ELY57806.1"/>
    <property type="molecule type" value="Genomic_DNA"/>
</dbReference>
<dbReference type="OrthoDB" id="49661at2157"/>
<dbReference type="InterPro" id="IPR011051">
    <property type="entry name" value="RmlC_Cupin_sf"/>
</dbReference>
<comment type="caution">
    <text evidence="3">The sequence shown here is derived from an EMBL/GenBank/DDBJ whole genome shotgun (WGS) entry which is preliminary data.</text>
</comment>
<protein>
    <submittedName>
        <fullName evidence="3">Cupin</fullName>
    </submittedName>
</protein>
<name>L9X8M8_9EURY</name>
<proteinExistence type="predicted"/>
<dbReference type="InterPro" id="IPR014710">
    <property type="entry name" value="RmlC-like_jellyroll"/>
</dbReference>
<evidence type="ECO:0000313" key="3">
    <source>
        <dbReference type="EMBL" id="ELY57806.1"/>
    </source>
</evidence>
<organism evidence="3 4">
    <name type="scientific">Natronococcus jeotgali DSM 18795</name>
    <dbReference type="NCBI Taxonomy" id="1227498"/>
    <lineage>
        <taxon>Archaea</taxon>
        <taxon>Methanobacteriati</taxon>
        <taxon>Methanobacteriota</taxon>
        <taxon>Stenosarchaea group</taxon>
        <taxon>Halobacteria</taxon>
        <taxon>Halobacteriales</taxon>
        <taxon>Natrialbaceae</taxon>
        <taxon>Natronococcus</taxon>
    </lineage>
</organism>
<keyword evidence="1" id="KW-0479">Metal-binding</keyword>
<feature type="domain" description="Cupin type-2" evidence="2">
    <location>
        <begin position="40"/>
        <end position="111"/>
    </location>
</feature>
<evidence type="ECO:0000256" key="1">
    <source>
        <dbReference type="ARBA" id="ARBA00022723"/>
    </source>
</evidence>